<evidence type="ECO:0000313" key="12">
    <source>
        <dbReference type="EMBL" id="PZR82492.1"/>
    </source>
</evidence>
<protein>
    <recommendedName>
        <fullName evidence="3">histidine kinase</fullName>
        <ecNumber evidence="3">2.7.13.3</ecNumber>
    </recommendedName>
</protein>
<feature type="region of interest" description="Disordered" evidence="8">
    <location>
        <begin position="772"/>
        <end position="802"/>
    </location>
</feature>
<keyword evidence="4" id="KW-0597">Phosphoprotein</keyword>
<dbReference type="InterPro" id="IPR036890">
    <property type="entry name" value="HATPase_C_sf"/>
</dbReference>
<evidence type="ECO:0000256" key="3">
    <source>
        <dbReference type="ARBA" id="ARBA00012438"/>
    </source>
</evidence>
<dbReference type="Pfam" id="PF00672">
    <property type="entry name" value="HAMP"/>
    <property type="match status" value="1"/>
</dbReference>
<dbReference type="Pfam" id="PF00512">
    <property type="entry name" value="HisKA"/>
    <property type="match status" value="1"/>
</dbReference>
<dbReference type="PROSITE" id="PS50885">
    <property type="entry name" value="HAMP"/>
    <property type="match status" value="1"/>
</dbReference>
<evidence type="ECO:0000256" key="9">
    <source>
        <dbReference type="SAM" id="Phobius"/>
    </source>
</evidence>
<dbReference type="SMART" id="SM00304">
    <property type="entry name" value="HAMP"/>
    <property type="match status" value="1"/>
</dbReference>
<dbReference type="PROSITE" id="PS50109">
    <property type="entry name" value="HIS_KIN"/>
    <property type="match status" value="1"/>
</dbReference>
<organism evidence="12 13">
    <name type="scientific">Candidatus Aeolococcus gillhamiae</name>
    <dbReference type="NCBI Taxonomy" id="3127015"/>
    <lineage>
        <taxon>Bacteria</taxon>
        <taxon>Bacillati</taxon>
        <taxon>Candidatus Dormiibacterota</taxon>
        <taxon>Candidatus Dormibacteria</taxon>
        <taxon>Candidatus Aeolococcales</taxon>
        <taxon>Candidatus Aeolococcaceae</taxon>
        <taxon>Candidatus Aeolococcus</taxon>
    </lineage>
</organism>
<reference evidence="12 13" key="1">
    <citation type="journal article" date="2017" name="Nature">
        <title>Atmospheric trace gases support primary production in Antarctic desert surface soil.</title>
        <authorList>
            <person name="Ji M."/>
            <person name="Greening C."/>
            <person name="Vanwonterghem I."/>
            <person name="Carere C.R."/>
            <person name="Bay S.K."/>
            <person name="Steen J.A."/>
            <person name="Montgomery K."/>
            <person name="Lines T."/>
            <person name="Beardall J."/>
            <person name="van Dorst J."/>
            <person name="Snape I."/>
            <person name="Stott M.B."/>
            <person name="Hugenholtz P."/>
            <person name="Ferrari B.C."/>
        </authorList>
    </citation>
    <scope>NUCLEOTIDE SEQUENCE [LARGE SCALE GENOMIC DNA]</scope>
    <source>
        <strain evidence="12">RRmetagenome_bin12</strain>
    </source>
</reference>
<gene>
    <name evidence="12" type="ORF">DLM65_03615</name>
</gene>
<dbReference type="InterPro" id="IPR004358">
    <property type="entry name" value="Sig_transdc_His_kin-like_C"/>
</dbReference>
<feature type="domain" description="HAMP" evidence="11">
    <location>
        <begin position="323"/>
        <end position="375"/>
    </location>
</feature>
<dbReference type="Gene3D" id="6.10.340.10">
    <property type="match status" value="1"/>
</dbReference>
<dbReference type="Pfam" id="PF13185">
    <property type="entry name" value="GAF_2"/>
    <property type="match status" value="1"/>
</dbReference>
<keyword evidence="9" id="KW-1133">Transmembrane helix</keyword>
<feature type="transmembrane region" description="Helical" evidence="9">
    <location>
        <begin position="299"/>
        <end position="321"/>
    </location>
</feature>
<evidence type="ECO:0000256" key="8">
    <source>
        <dbReference type="SAM" id="MobiDB-lite"/>
    </source>
</evidence>
<dbReference type="GO" id="GO:0000155">
    <property type="term" value="F:phosphorelay sensor kinase activity"/>
    <property type="evidence" value="ECO:0007669"/>
    <property type="project" value="InterPro"/>
</dbReference>
<dbReference type="Gene3D" id="1.10.287.130">
    <property type="match status" value="1"/>
</dbReference>
<dbReference type="SUPFAM" id="SSF47384">
    <property type="entry name" value="Homodimeric domain of signal transducing histidine kinase"/>
    <property type="match status" value="1"/>
</dbReference>
<feature type="domain" description="Histidine kinase" evidence="10">
    <location>
        <begin position="550"/>
        <end position="771"/>
    </location>
</feature>
<evidence type="ECO:0000259" key="11">
    <source>
        <dbReference type="PROSITE" id="PS50885"/>
    </source>
</evidence>
<dbReference type="InterPro" id="IPR005467">
    <property type="entry name" value="His_kinase_dom"/>
</dbReference>
<dbReference type="EMBL" id="QHBU01000070">
    <property type="protein sequence ID" value="PZR82492.1"/>
    <property type="molecule type" value="Genomic_DNA"/>
</dbReference>
<comment type="catalytic activity">
    <reaction evidence="1">
        <text>ATP + protein L-histidine = ADP + protein N-phospho-L-histidine.</text>
        <dbReference type="EC" id="2.7.13.3"/>
    </reaction>
</comment>
<keyword evidence="6" id="KW-0418">Kinase</keyword>
<dbReference type="GO" id="GO:0016020">
    <property type="term" value="C:membrane"/>
    <property type="evidence" value="ECO:0007669"/>
    <property type="project" value="UniProtKB-SubCell"/>
</dbReference>
<keyword evidence="5" id="KW-0808">Transferase</keyword>
<evidence type="ECO:0000256" key="5">
    <source>
        <dbReference type="ARBA" id="ARBA00022679"/>
    </source>
</evidence>
<dbReference type="Proteomes" id="UP000248724">
    <property type="component" value="Unassembled WGS sequence"/>
</dbReference>
<comment type="subcellular location">
    <subcellularLocation>
        <location evidence="2">Membrane</location>
    </subcellularLocation>
</comment>
<evidence type="ECO:0000256" key="7">
    <source>
        <dbReference type="ARBA" id="ARBA00023012"/>
    </source>
</evidence>
<dbReference type="SUPFAM" id="SSF158472">
    <property type="entry name" value="HAMP domain-like"/>
    <property type="match status" value="1"/>
</dbReference>
<dbReference type="Gene3D" id="3.30.565.10">
    <property type="entry name" value="Histidine kinase-like ATPase, C-terminal domain"/>
    <property type="match status" value="1"/>
</dbReference>
<dbReference type="InterPro" id="IPR003661">
    <property type="entry name" value="HisK_dim/P_dom"/>
</dbReference>
<dbReference type="PANTHER" id="PTHR43711:SF1">
    <property type="entry name" value="HISTIDINE KINASE 1"/>
    <property type="match status" value="1"/>
</dbReference>
<evidence type="ECO:0000313" key="13">
    <source>
        <dbReference type="Proteomes" id="UP000248724"/>
    </source>
</evidence>
<dbReference type="InterPro" id="IPR029016">
    <property type="entry name" value="GAF-like_dom_sf"/>
</dbReference>
<sequence>MVKSLRRSFATKLIVAGCLLALIVVGGVASYLIYSRAQQTRAAAQSNADNRVGVMAEVLNRFTGVQSLSAATGLASQRVLGSALAARHPSSAVQAVFAASTPVDLDGEVLLLSDASGNVIYNRTSPSLGSSVPAMAAPPAVQTALSHGQCARGGQSPVPGGCGVELVSGQIPAYVVALPVAHSGRVVGVVAYVAPLTFQLSRFQALFNFPTAFIPASRTDVELRPTMGGSAPTDPGLRTALGQPGGTYRAIYDAPVGAGTTEAVAGSFVPVYGSAGKLTGYIGVEVPLSQFVGDERTDILVLALISIFLVLVVAFTVIVFVERFVKRPIARLEGGVARIAGGDYTTGIPVRSQDELGRLATNVNTMRDAIAGYVRQIEDARGRLDHALEQVSGVSRALTTTTAGVPTLQQAVVRTAASIGGGPRSAVLAVRQGDTDTLEAVATDGDPPPLSDWPGLAEVLAGQTLRLDSAKHGSLVAVPMFYQDRVVGTLVIVTAAKGGVTVDDSDVDVLAVLANNAAIAMENARLFEQERDTVRRLLELDSLKTDFLATVQHELRTPLTAIVGLADLLEMCWGMWAEGPKLEAVRDIQVAAKNLYDIVETIIDYAVMEDENLELTPAEVPLRETIVNTLGLVGERYRGGLPVPVDIEGDEAVTAFADPERLVQVLRAVLDNAVKFSDGRGRVTVSFAPDEVAREVRIEVADQGIGIPSDDLQRVFDRFFQVDNSPTRKYGGTGMGLALVKRMVSAHGARVDVESTLGEGTRVILSWPASPEAAAGEARAVVDDRPKPAPRKRSESPAVPVQ</sequence>
<keyword evidence="9" id="KW-0812">Transmembrane</keyword>
<proteinExistence type="predicted"/>
<dbReference type="EC" id="2.7.13.3" evidence="3"/>
<evidence type="ECO:0000259" key="10">
    <source>
        <dbReference type="PROSITE" id="PS50109"/>
    </source>
</evidence>
<dbReference type="SMART" id="SM00065">
    <property type="entry name" value="GAF"/>
    <property type="match status" value="1"/>
</dbReference>
<dbReference type="Gene3D" id="3.30.450.40">
    <property type="match status" value="1"/>
</dbReference>
<dbReference type="PANTHER" id="PTHR43711">
    <property type="entry name" value="TWO-COMPONENT HISTIDINE KINASE"/>
    <property type="match status" value="1"/>
</dbReference>
<keyword evidence="7" id="KW-0902">Two-component regulatory system</keyword>
<dbReference type="InterPro" id="IPR003018">
    <property type="entry name" value="GAF"/>
</dbReference>
<dbReference type="FunFam" id="3.30.565.10:FF:000006">
    <property type="entry name" value="Sensor histidine kinase WalK"/>
    <property type="match status" value="1"/>
</dbReference>
<dbReference type="SUPFAM" id="SSF55874">
    <property type="entry name" value="ATPase domain of HSP90 chaperone/DNA topoisomerase II/histidine kinase"/>
    <property type="match status" value="1"/>
</dbReference>
<accession>A0A2W5ZAR7</accession>
<dbReference type="InterPro" id="IPR050736">
    <property type="entry name" value="Sensor_HK_Regulatory"/>
</dbReference>
<dbReference type="InterPro" id="IPR036097">
    <property type="entry name" value="HisK_dim/P_sf"/>
</dbReference>
<comment type="caution">
    <text evidence="12">The sequence shown here is derived from an EMBL/GenBank/DDBJ whole genome shotgun (WGS) entry which is preliminary data.</text>
</comment>
<dbReference type="CDD" id="cd06225">
    <property type="entry name" value="HAMP"/>
    <property type="match status" value="1"/>
</dbReference>
<evidence type="ECO:0000256" key="2">
    <source>
        <dbReference type="ARBA" id="ARBA00004370"/>
    </source>
</evidence>
<dbReference type="Pfam" id="PF02518">
    <property type="entry name" value="HATPase_c"/>
    <property type="match status" value="1"/>
</dbReference>
<keyword evidence="9" id="KW-0472">Membrane</keyword>
<dbReference type="SMART" id="SM00388">
    <property type="entry name" value="HisKA"/>
    <property type="match status" value="1"/>
</dbReference>
<dbReference type="SUPFAM" id="SSF55781">
    <property type="entry name" value="GAF domain-like"/>
    <property type="match status" value="1"/>
</dbReference>
<dbReference type="InterPro" id="IPR003660">
    <property type="entry name" value="HAMP_dom"/>
</dbReference>
<evidence type="ECO:0000256" key="1">
    <source>
        <dbReference type="ARBA" id="ARBA00000085"/>
    </source>
</evidence>
<feature type="compositionally biased region" description="Basic and acidic residues" evidence="8">
    <location>
        <begin position="780"/>
        <end position="795"/>
    </location>
</feature>
<dbReference type="InterPro" id="IPR003594">
    <property type="entry name" value="HATPase_dom"/>
</dbReference>
<dbReference type="AlphaFoldDB" id="A0A2W5ZAR7"/>
<dbReference type="CDD" id="cd00082">
    <property type="entry name" value="HisKA"/>
    <property type="match status" value="1"/>
</dbReference>
<name>A0A2W5ZAR7_9BACT</name>
<evidence type="ECO:0000256" key="4">
    <source>
        <dbReference type="ARBA" id="ARBA00022553"/>
    </source>
</evidence>
<dbReference type="PRINTS" id="PR00344">
    <property type="entry name" value="BCTRLSENSOR"/>
</dbReference>
<evidence type="ECO:0000256" key="6">
    <source>
        <dbReference type="ARBA" id="ARBA00022777"/>
    </source>
</evidence>
<dbReference type="SMART" id="SM00387">
    <property type="entry name" value="HATPase_c"/>
    <property type="match status" value="1"/>
</dbReference>